<name>A0AAV1WW67_LUPLU</name>
<protein>
    <submittedName>
        <fullName evidence="1">Uncharacterized protein</fullName>
    </submittedName>
</protein>
<keyword evidence="2" id="KW-1185">Reference proteome</keyword>
<dbReference type="Proteomes" id="UP001497480">
    <property type="component" value="Unassembled WGS sequence"/>
</dbReference>
<comment type="caution">
    <text evidence="1">The sequence shown here is derived from an EMBL/GenBank/DDBJ whole genome shotgun (WGS) entry which is preliminary data.</text>
</comment>
<gene>
    <name evidence="1" type="ORF">LLUT_LOCUS14016</name>
</gene>
<evidence type="ECO:0000313" key="2">
    <source>
        <dbReference type="Proteomes" id="UP001497480"/>
    </source>
</evidence>
<organism evidence="1 2">
    <name type="scientific">Lupinus luteus</name>
    <name type="common">European yellow lupine</name>
    <dbReference type="NCBI Taxonomy" id="3873"/>
    <lineage>
        <taxon>Eukaryota</taxon>
        <taxon>Viridiplantae</taxon>
        <taxon>Streptophyta</taxon>
        <taxon>Embryophyta</taxon>
        <taxon>Tracheophyta</taxon>
        <taxon>Spermatophyta</taxon>
        <taxon>Magnoliopsida</taxon>
        <taxon>eudicotyledons</taxon>
        <taxon>Gunneridae</taxon>
        <taxon>Pentapetalae</taxon>
        <taxon>rosids</taxon>
        <taxon>fabids</taxon>
        <taxon>Fabales</taxon>
        <taxon>Fabaceae</taxon>
        <taxon>Papilionoideae</taxon>
        <taxon>50 kb inversion clade</taxon>
        <taxon>genistoids sensu lato</taxon>
        <taxon>core genistoids</taxon>
        <taxon>Genisteae</taxon>
        <taxon>Lupinus</taxon>
    </lineage>
</organism>
<sequence>MSCHNARLQLSQVPTMWFEPPPYLTFLEEPDDVTTSHHTHINHVDDDEEDFDDVSTFDHSASHKEEEKHVVVLKEEVQRSLVFSGVMLIQHKPPVRSLFNAPGCDDCCNRGQYKGACAFSCETLIHVLSRNKSGMEYEREGLKGKVINQVKNLYVEAGGKSAAKKDL</sequence>
<dbReference type="AlphaFoldDB" id="A0AAV1WW67"/>
<accession>A0AAV1WW67</accession>
<evidence type="ECO:0000313" key="1">
    <source>
        <dbReference type="EMBL" id="CAL0312956.1"/>
    </source>
</evidence>
<proteinExistence type="predicted"/>
<dbReference type="EMBL" id="CAXHTB010000009">
    <property type="protein sequence ID" value="CAL0312956.1"/>
    <property type="molecule type" value="Genomic_DNA"/>
</dbReference>
<reference evidence="1 2" key="1">
    <citation type="submission" date="2024-03" db="EMBL/GenBank/DDBJ databases">
        <authorList>
            <person name="Martinez-Hernandez J."/>
        </authorList>
    </citation>
    <scope>NUCLEOTIDE SEQUENCE [LARGE SCALE GENOMIC DNA]</scope>
</reference>